<keyword evidence="3" id="KW-1185">Reference proteome</keyword>
<feature type="region of interest" description="Disordered" evidence="1">
    <location>
        <begin position="144"/>
        <end position="177"/>
    </location>
</feature>
<name>A0ABN8YD01_RANTA</name>
<reference evidence="2" key="1">
    <citation type="submission" date="2023-04" db="EMBL/GenBank/DDBJ databases">
        <authorList>
            <consortium name="ELIXIR-Norway"/>
        </authorList>
    </citation>
    <scope>NUCLEOTIDE SEQUENCE [LARGE SCALE GENOMIC DNA]</scope>
</reference>
<dbReference type="Proteomes" id="UP001176941">
    <property type="component" value="Chromosome 16"/>
</dbReference>
<sequence length="177" mass="18197">MLRGLLSILCFITPPDPGQITRSGLRSRLSPLQTGQAGLGGAAPGLSGAAALCGRRRCAIPAPAPRLPGGQRALLVQQAGAVTFPDKCRVTVAQLASPSVCPAPGEGREASPGPRGSAELRRGSGGEWYIWIPAAAARRQIPDCRDFGGGGESAKERATESAQRARTGAAGFRAEKM</sequence>
<organism evidence="2 3">
    <name type="scientific">Rangifer tarandus platyrhynchus</name>
    <name type="common">Svalbard reindeer</name>
    <dbReference type="NCBI Taxonomy" id="3082113"/>
    <lineage>
        <taxon>Eukaryota</taxon>
        <taxon>Metazoa</taxon>
        <taxon>Chordata</taxon>
        <taxon>Craniata</taxon>
        <taxon>Vertebrata</taxon>
        <taxon>Euteleostomi</taxon>
        <taxon>Mammalia</taxon>
        <taxon>Eutheria</taxon>
        <taxon>Laurasiatheria</taxon>
        <taxon>Artiodactyla</taxon>
        <taxon>Ruminantia</taxon>
        <taxon>Pecora</taxon>
        <taxon>Cervidae</taxon>
        <taxon>Odocoileinae</taxon>
        <taxon>Rangifer</taxon>
    </lineage>
</organism>
<evidence type="ECO:0000256" key="1">
    <source>
        <dbReference type="SAM" id="MobiDB-lite"/>
    </source>
</evidence>
<dbReference type="EMBL" id="OX459952">
    <property type="protein sequence ID" value="CAI9157726.1"/>
    <property type="molecule type" value="Genomic_DNA"/>
</dbReference>
<evidence type="ECO:0000313" key="2">
    <source>
        <dbReference type="EMBL" id="CAI9157726.1"/>
    </source>
</evidence>
<proteinExistence type="predicted"/>
<feature type="region of interest" description="Disordered" evidence="1">
    <location>
        <begin position="101"/>
        <end position="122"/>
    </location>
</feature>
<evidence type="ECO:0000313" key="3">
    <source>
        <dbReference type="Proteomes" id="UP001176941"/>
    </source>
</evidence>
<protein>
    <submittedName>
        <fullName evidence="2">Uncharacterized protein</fullName>
    </submittedName>
</protein>
<gene>
    <name evidence="2" type="ORF">MRATA1EN1_LOCUS6688</name>
</gene>
<accession>A0ABN8YD01</accession>